<proteinExistence type="predicted"/>
<name>A9BAM2_PROM4</name>
<dbReference type="STRING" id="93059.P9211_09531"/>
<accession>A9BAM2</accession>
<dbReference type="Proteomes" id="UP000000788">
    <property type="component" value="Chromosome"/>
</dbReference>
<evidence type="ECO:0000313" key="2">
    <source>
        <dbReference type="Proteomes" id="UP000000788"/>
    </source>
</evidence>
<sequence length="57" mass="7046">MGRKFVFEDFEKVSPENILWNRANWYVQKKTHSINEWVCCLVENHKLWLLTFKDKFV</sequence>
<reference evidence="1 2" key="1">
    <citation type="journal article" date="2007" name="PLoS Genet.">
        <title>Patterns and implications of gene gain and loss in the evolution of Prochlorococcus.</title>
        <authorList>
            <person name="Kettler G.C."/>
            <person name="Martiny A.C."/>
            <person name="Huang K."/>
            <person name="Zucker J."/>
            <person name="Coleman M.L."/>
            <person name="Rodrigue S."/>
            <person name="Chen F."/>
            <person name="Lapidus A."/>
            <person name="Ferriera S."/>
            <person name="Johnson J."/>
            <person name="Steglich C."/>
            <person name="Church G.M."/>
            <person name="Richardson P."/>
            <person name="Chisholm S.W."/>
        </authorList>
    </citation>
    <scope>NUCLEOTIDE SEQUENCE [LARGE SCALE GENOMIC DNA]</scope>
    <source>
        <strain evidence="2">MIT 9211</strain>
    </source>
</reference>
<dbReference type="EMBL" id="CP000878">
    <property type="protein sequence ID" value="ABX08884.1"/>
    <property type="molecule type" value="Genomic_DNA"/>
</dbReference>
<keyword evidence="2" id="KW-1185">Reference proteome</keyword>
<organism evidence="1 2">
    <name type="scientific">Prochlorococcus marinus (strain MIT 9211)</name>
    <dbReference type="NCBI Taxonomy" id="93059"/>
    <lineage>
        <taxon>Bacteria</taxon>
        <taxon>Bacillati</taxon>
        <taxon>Cyanobacteriota</taxon>
        <taxon>Cyanophyceae</taxon>
        <taxon>Synechococcales</taxon>
        <taxon>Prochlorococcaceae</taxon>
        <taxon>Prochlorococcus</taxon>
    </lineage>
</organism>
<dbReference type="HOGENOM" id="CLU_2993102_0_0_3"/>
<protein>
    <submittedName>
        <fullName evidence="1">Uncharacterized protein</fullName>
    </submittedName>
</protein>
<dbReference type="AlphaFoldDB" id="A9BAM2"/>
<gene>
    <name evidence="1" type="ordered locus">P9211_09531</name>
</gene>
<dbReference type="KEGG" id="pmj:P9211_09531"/>
<evidence type="ECO:0000313" key="1">
    <source>
        <dbReference type="EMBL" id="ABX08884.1"/>
    </source>
</evidence>